<evidence type="ECO:0000313" key="1">
    <source>
        <dbReference type="EMBL" id="MBI2677952.1"/>
    </source>
</evidence>
<sequence>MPTSGEIIRMMNYVDDLGTTMRRISANIPFMGDEEKKKLADYMRKQEAQLKALIDQLEKGGSH</sequence>
<organism evidence="1 2">
    <name type="scientific">Candidatus Korobacter versatilis</name>
    <dbReference type="NCBI Taxonomy" id="658062"/>
    <lineage>
        <taxon>Bacteria</taxon>
        <taxon>Pseudomonadati</taxon>
        <taxon>Acidobacteriota</taxon>
        <taxon>Terriglobia</taxon>
        <taxon>Terriglobales</taxon>
        <taxon>Candidatus Korobacteraceae</taxon>
        <taxon>Candidatus Korobacter</taxon>
    </lineage>
</organism>
<gene>
    <name evidence="1" type="ORF">HYX28_04145</name>
</gene>
<name>A0A932EP23_9BACT</name>
<dbReference type="Proteomes" id="UP000779809">
    <property type="component" value="Unassembled WGS sequence"/>
</dbReference>
<evidence type="ECO:0000313" key="2">
    <source>
        <dbReference type="Proteomes" id="UP000779809"/>
    </source>
</evidence>
<protein>
    <submittedName>
        <fullName evidence="1">Uncharacterized protein</fullName>
    </submittedName>
</protein>
<dbReference type="EMBL" id="JACPNR010000005">
    <property type="protein sequence ID" value="MBI2677952.1"/>
    <property type="molecule type" value="Genomic_DNA"/>
</dbReference>
<accession>A0A932EP23</accession>
<comment type="caution">
    <text evidence="1">The sequence shown here is derived from an EMBL/GenBank/DDBJ whole genome shotgun (WGS) entry which is preliminary data.</text>
</comment>
<dbReference type="AlphaFoldDB" id="A0A932EP23"/>
<proteinExistence type="predicted"/>
<reference evidence="1" key="1">
    <citation type="submission" date="2020-07" db="EMBL/GenBank/DDBJ databases">
        <title>Huge and variable diversity of episymbiotic CPR bacteria and DPANN archaea in groundwater ecosystems.</title>
        <authorList>
            <person name="He C.Y."/>
            <person name="Keren R."/>
            <person name="Whittaker M."/>
            <person name="Farag I.F."/>
            <person name="Doudna J."/>
            <person name="Cate J.H.D."/>
            <person name="Banfield J.F."/>
        </authorList>
    </citation>
    <scope>NUCLEOTIDE SEQUENCE</scope>
    <source>
        <strain evidence="1">NC_groundwater_580_Pr5_B-0.1um_64_19</strain>
    </source>
</reference>